<dbReference type="Proteomes" id="UP000002762">
    <property type="component" value="Unassembled WGS sequence"/>
</dbReference>
<dbReference type="InParanoid" id="J4KNQ8"/>
<keyword evidence="2" id="KW-1185">Reference proteome</keyword>
<evidence type="ECO:0000313" key="2">
    <source>
        <dbReference type="Proteomes" id="UP000002762"/>
    </source>
</evidence>
<proteinExistence type="predicted"/>
<dbReference type="EMBL" id="JH725161">
    <property type="protein sequence ID" value="EJP66129.1"/>
    <property type="molecule type" value="Genomic_DNA"/>
</dbReference>
<organism evidence="1 2">
    <name type="scientific">Beauveria bassiana (strain ARSEF 2860)</name>
    <name type="common">White muscardine disease fungus</name>
    <name type="synonym">Tritirachium shiotae</name>
    <dbReference type="NCBI Taxonomy" id="655819"/>
    <lineage>
        <taxon>Eukaryota</taxon>
        <taxon>Fungi</taxon>
        <taxon>Dikarya</taxon>
        <taxon>Ascomycota</taxon>
        <taxon>Pezizomycotina</taxon>
        <taxon>Sordariomycetes</taxon>
        <taxon>Hypocreomycetidae</taxon>
        <taxon>Hypocreales</taxon>
        <taxon>Cordycipitaceae</taxon>
        <taxon>Beauveria</taxon>
    </lineage>
</organism>
<dbReference type="AlphaFoldDB" id="J4KNQ8"/>
<gene>
    <name evidence="1" type="ORF">BBA_05100</name>
</gene>
<accession>J4KNQ8</accession>
<dbReference type="RefSeq" id="XP_008598419.1">
    <property type="nucleotide sequence ID" value="XM_008600197.1"/>
</dbReference>
<reference evidence="1 2" key="1">
    <citation type="journal article" date="2012" name="Sci. Rep.">
        <title>Genomic perspectives on the evolution of fungal entomopathogenicity in Beauveria bassiana.</title>
        <authorList>
            <person name="Xiao G."/>
            <person name="Ying S.H."/>
            <person name="Zheng P."/>
            <person name="Wang Z.L."/>
            <person name="Zhang S."/>
            <person name="Xie X.Q."/>
            <person name="Shang Y."/>
            <person name="St Leger R.J."/>
            <person name="Zhao G.P."/>
            <person name="Wang C."/>
            <person name="Feng M.G."/>
        </authorList>
    </citation>
    <scope>NUCLEOTIDE SEQUENCE [LARGE SCALE GENOMIC DNA]</scope>
    <source>
        <strain evidence="1 2">ARSEF 2860</strain>
    </source>
</reference>
<name>J4KNQ8_BEAB2</name>
<dbReference type="HOGENOM" id="CLU_1488748_0_0_1"/>
<sequence length="181" mass="19991">MKRGLDTICGESSLASFGRGCRAGSVWNIWVSRIILGFSSTLSAAPRLLGGRVHVQLRLVAAERAPEQLRDMKRVVQRKVVDPLPREVLAVVHDELPRGQDLRDGLGRRAFVPTDDLLPRHLVSTGNLLFFGPCKVSVAAKRICYIDDLAGLWSDFVDMRSLDGLFAHKVGRLILTGAYET</sequence>
<dbReference type="GeneID" id="19888112"/>
<evidence type="ECO:0000313" key="1">
    <source>
        <dbReference type="EMBL" id="EJP66129.1"/>
    </source>
</evidence>
<protein>
    <submittedName>
        <fullName evidence="1">Uncharacterized protein</fullName>
    </submittedName>
</protein>